<evidence type="ECO:0000256" key="9">
    <source>
        <dbReference type="ARBA" id="ARBA00023235"/>
    </source>
</evidence>
<comment type="caution">
    <text evidence="12">The sequence shown here is derived from an EMBL/GenBank/DDBJ whole genome shotgun (WGS) entry which is preliminary data.</text>
</comment>
<dbReference type="InterPro" id="IPR001509">
    <property type="entry name" value="Epimerase_deHydtase"/>
</dbReference>
<accession>A0ABN2W658</accession>
<comment type="catalytic activity">
    <reaction evidence="1 10">
        <text>UDP-alpha-D-glucose = UDP-alpha-D-galactose</text>
        <dbReference type="Rhea" id="RHEA:22168"/>
        <dbReference type="ChEBI" id="CHEBI:58885"/>
        <dbReference type="ChEBI" id="CHEBI:66914"/>
        <dbReference type="EC" id="5.1.3.2"/>
    </reaction>
</comment>
<dbReference type="NCBIfam" id="TIGR01179">
    <property type="entry name" value="galE"/>
    <property type="match status" value="1"/>
</dbReference>
<protein>
    <recommendedName>
        <fullName evidence="6 10">UDP-glucose 4-epimerase</fullName>
        <ecNumber evidence="5 10">5.1.3.2</ecNumber>
    </recommendedName>
</protein>
<evidence type="ECO:0000256" key="10">
    <source>
        <dbReference type="RuleBase" id="RU366046"/>
    </source>
</evidence>
<proteinExistence type="inferred from homology"/>
<evidence type="ECO:0000256" key="5">
    <source>
        <dbReference type="ARBA" id="ARBA00013189"/>
    </source>
</evidence>
<evidence type="ECO:0000256" key="4">
    <source>
        <dbReference type="ARBA" id="ARBA00007637"/>
    </source>
</evidence>
<evidence type="ECO:0000256" key="2">
    <source>
        <dbReference type="ARBA" id="ARBA00001911"/>
    </source>
</evidence>
<feature type="domain" description="NAD-dependent epimerase/dehydratase" evidence="11">
    <location>
        <begin position="3"/>
        <end position="263"/>
    </location>
</feature>
<keyword evidence="10" id="KW-0119">Carbohydrate metabolism</keyword>
<dbReference type="Gene3D" id="3.90.25.10">
    <property type="entry name" value="UDP-galactose 4-epimerase, domain 1"/>
    <property type="match status" value="1"/>
</dbReference>
<comment type="cofactor">
    <cofactor evidence="2 10">
        <name>NAD(+)</name>
        <dbReference type="ChEBI" id="CHEBI:57540"/>
    </cofactor>
</comment>
<comment type="pathway">
    <text evidence="3 10">Carbohydrate metabolism; galactose metabolism.</text>
</comment>
<evidence type="ECO:0000313" key="12">
    <source>
        <dbReference type="EMBL" id="GAA2083990.1"/>
    </source>
</evidence>
<evidence type="ECO:0000256" key="7">
    <source>
        <dbReference type="ARBA" id="ARBA00023027"/>
    </source>
</evidence>
<comment type="subunit">
    <text evidence="10">Homodimer.</text>
</comment>
<organism evidence="12 13">
    <name type="scientific">Aeromicrobium halocynthiae</name>
    <dbReference type="NCBI Taxonomy" id="560557"/>
    <lineage>
        <taxon>Bacteria</taxon>
        <taxon>Bacillati</taxon>
        <taxon>Actinomycetota</taxon>
        <taxon>Actinomycetes</taxon>
        <taxon>Propionibacteriales</taxon>
        <taxon>Nocardioidaceae</taxon>
        <taxon>Aeromicrobium</taxon>
    </lineage>
</organism>
<dbReference type="PANTHER" id="PTHR43725">
    <property type="entry name" value="UDP-GLUCOSE 4-EPIMERASE"/>
    <property type="match status" value="1"/>
</dbReference>
<sequence>MRVLVTGGAGYIGSHTVVRLVESGHEVEVVDNLVNGKAEAVRRVEELTGTSVPLHVVDLRNDAATRRVLEEGRFDAVIHFAALKAVGESTQKPLEYYANNMGATLTLLAAMRDAGVTTIVFSSSATVYGAAAPVPYVEDFEPLDSASTYGQTKVMTERILTDVAAADPTWRIALLRYFNPVGAHPSGRIGEDPRGVPNNLVPFIAQVAVGRRERLSVFGGDYPTSDGTCERDYIHVQDVADGHVVALDAIAAGEAGVHAWNLGSGTGTSVLEMIGAFERASGRAIPYDVVERRDGDLPAFWADPGKAERELGWTTTRSVDDMCRDTWRWQSQNPNGYDG</sequence>
<dbReference type="SUPFAM" id="SSF51735">
    <property type="entry name" value="NAD(P)-binding Rossmann-fold domains"/>
    <property type="match status" value="1"/>
</dbReference>
<keyword evidence="9 10" id="KW-0413">Isomerase</keyword>
<dbReference type="EMBL" id="BAAAPY010000012">
    <property type="protein sequence ID" value="GAA2083990.1"/>
    <property type="molecule type" value="Genomic_DNA"/>
</dbReference>
<evidence type="ECO:0000313" key="13">
    <source>
        <dbReference type="Proteomes" id="UP001501480"/>
    </source>
</evidence>
<dbReference type="Gene3D" id="3.40.50.720">
    <property type="entry name" value="NAD(P)-binding Rossmann-like Domain"/>
    <property type="match status" value="1"/>
</dbReference>
<dbReference type="Proteomes" id="UP001501480">
    <property type="component" value="Unassembled WGS sequence"/>
</dbReference>
<reference evidence="12 13" key="1">
    <citation type="journal article" date="2019" name="Int. J. Syst. Evol. Microbiol.">
        <title>The Global Catalogue of Microorganisms (GCM) 10K type strain sequencing project: providing services to taxonomists for standard genome sequencing and annotation.</title>
        <authorList>
            <consortium name="The Broad Institute Genomics Platform"/>
            <consortium name="The Broad Institute Genome Sequencing Center for Infectious Disease"/>
            <person name="Wu L."/>
            <person name="Ma J."/>
        </authorList>
    </citation>
    <scope>NUCLEOTIDE SEQUENCE [LARGE SCALE GENOMIC DNA]</scope>
    <source>
        <strain evidence="12 13">JCM 15749</strain>
    </source>
</reference>
<name>A0ABN2W658_9ACTN</name>
<keyword evidence="7 10" id="KW-0520">NAD</keyword>
<comment type="similarity">
    <text evidence="4 10">Belongs to the NAD(P)-dependent epimerase/dehydratase family.</text>
</comment>
<evidence type="ECO:0000256" key="6">
    <source>
        <dbReference type="ARBA" id="ARBA00018569"/>
    </source>
</evidence>
<dbReference type="Pfam" id="PF01370">
    <property type="entry name" value="Epimerase"/>
    <property type="match status" value="1"/>
</dbReference>
<dbReference type="CDD" id="cd05247">
    <property type="entry name" value="UDP_G4E_1_SDR_e"/>
    <property type="match status" value="1"/>
</dbReference>
<keyword evidence="13" id="KW-1185">Reference proteome</keyword>
<dbReference type="EC" id="5.1.3.2" evidence="5 10"/>
<evidence type="ECO:0000256" key="3">
    <source>
        <dbReference type="ARBA" id="ARBA00004947"/>
    </source>
</evidence>
<dbReference type="InterPro" id="IPR005886">
    <property type="entry name" value="UDP_G4E"/>
</dbReference>
<dbReference type="InterPro" id="IPR036291">
    <property type="entry name" value="NAD(P)-bd_dom_sf"/>
</dbReference>
<dbReference type="NCBIfam" id="NF007956">
    <property type="entry name" value="PRK10675.1"/>
    <property type="match status" value="1"/>
</dbReference>
<keyword evidence="8" id="KW-0299">Galactose metabolism</keyword>
<evidence type="ECO:0000256" key="1">
    <source>
        <dbReference type="ARBA" id="ARBA00000083"/>
    </source>
</evidence>
<dbReference type="RefSeq" id="WP_344329616.1">
    <property type="nucleotide sequence ID" value="NZ_BAAAPY010000012.1"/>
</dbReference>
<gene>
    <name evidence="12" type="primary">galE</name>
    <name evidence="12" type="ORF">GCM10009821_26540</name>
</gene>
<evidence type="ECO:0000256" key="8">
    <source>
        <dbReference type="ARBA" id="ARBA00023144"/>
    </source>
</evidence>
<evidence type="ECO:0000259" key="11">
    <source>
        <dbReference type="Pfam" id="PF01370"/>
    </source>
</evidence>
<dbReference type="PANTHER" id="PTHR43725:SF47">
    <property type="entry name" value="UDP-GLUCOSE 4-EPIMERASE"/>
    <property type="match status" value="1"/>
</dbReference>